<dbReference type="KEGG" id="serj:SGUI_1055"/>
<dbReference type="AlphaFoldDB" id="A0A1B1NAL8"/>
<proteinExistence type="predicted"/>
<protein>
    <submittedName>
        <fullName evidence="2">Integral membrane protein</fullName>
    </submittedName>
</protein>
<dbReference type="OrthoDB" id="5242179at2"/>
<feature type="transmembrane region" description="Helical" evidence="1">
    <location>
        <begin position="270"/>
        <end position="295"/>
    </location>
</feature>
<evidence type="ECO:0000256" key="1">
    <source>
        <dbReference type="SAM" id="Phobius"/>
    </source>
</evidence>
<accession>A0A1B1NAL8</accession>
<keyword evidence="1" id="KW-0812">Transmembrane</keyword>
<dbReference type="Proteomes" id="UP000092482">
    <property type="component" value="Chromosome"/>
</dbReference>
<sequence length="343" mass="37745">MPRRREPADPRRETERWFLANGLAYFVPAERAAARAALRPRHLIPLAALVLLGTAALGGALGWVSQQVSAAPAVWLTLLLLAGLWYASTALHARTILTFALRRTVRSVPLLVGTAMRALPLLLLFVAFLFINAEAWEMSASLPFATHWLVVLLLLGVGVVFQLIRLPEEVDKADDAVDEAFLERACRGTPMQTTQARLAADPGTDAASYARVTGFERWNLIIALLVIQLVQVVALIVAVFVFLLVFGSIIMQQQTQLNWTGLETTHHVPYLGSVSAELVKVSLFLASFSGLYFIVSAVTDDTYRHQFFSVVTQELERAVGVRAVYRALRAQDATGDERGQEDP</sequence>
<dbReference type="STRING" id="1758689.SGUI_1055"/>
<feature type="transmembrane region" description="Helical" evidence="1">
    <location>
        <begin position="145"/>
        <end position="164"/>
    </location>
</feature>
<reference evidence="2 3" key="1">
    <citation type="submission" date="2016-03" db="EMBL/GenBank/DDBJ databases">
        <title>Shallow-sea hydrothermal system.</title>
        <authorList>
            <person name="Tang K."/>
        </authorList>
    </citation>
    <scope>NUCLEOTIDE SEQUENCE [LARGE SCALE GENOMIC DNA]</scope>
    <source>
        <strain evidence="2 3">JLT9</strain>
    </source>
</reference>
<dbReference type="EMBL" id="CP014989">
    <property type="protein sequence ID" value="ANS78451.1"/>
    <property type="molecule type" value="Genomic_DNA"/>
</dbReference>
<gene>
    <name evidence="2" type="ORF">SGUI_1055</name>
</gene>
<keyword evidence="3" id="KW-1185">Reference proteome</keyword>
<keyword evidence="1" id="KW-1133">Transmembrane helix</keyword>
<feature type="transmembrane region" description="Helical" evidence="1">
    <location>
        <begin position="220"/>
        <end position="250"/>
    </location>
</feature>
<organism evidence="2 3">
    <name type="scientific">Serinicoccus hydrothermalis</name>
    <dbReference type="NCBI Taxonomy" id="1758689"/>
    <lineage>
        <taxon>Bacteria</taxon>
        <taxon>Bacillati</taxon>
        <taxon>Actinomycetota</taxon>
        <taxon>Actinomycetes</taxon>
        <taxon>Micrococcales</taxon>
        <taxon>Ornithinimicrobiaceae</taxon>
        <taxon>Serinicoccus</taxon>
    </lineage>
</organism>
<keyword evidence="1" id="KW-0472">Membrane</keyword>
<dbReference type="RefSeq" id="WP_066637237.1">
    <property type="nucleotide sequence ID" value="NZ_CP014989.1"/>
</dbReference>
<feature type="transmembrane region" description="Helical" evidence="1">
    <location>
        <begin position="108"/>
        <end position="133"/>
    </location>
</feature>
<feature type="transmembrane region" description="Helical" evidence="1">
    <location>
        <begin position="43"/>
        <end position="64"/>
    </location>
</feature>
<feature type="transmembrane region" description="Helical" evidence="1">
    <location>
        <begin position="70"/>
        <end position="87"/>
    </location>
</feature>
<name>A0A1B1NAL8_9MICO</name>
<evidence type="ECO:0000313" key="2">
    <source>
        <dbReference type="EMBL" id="ANS78451.1"/>
    </source>
</evidence>
<evidence type="ECO:0000313" key="3">
    <source>
        <dbReference type="Proteomes" id="UP000092482"/>
    </source>
</evidence>